<reference evidence="6" key="1">
    <citation type="submission" date="2017-02" db="UniProtKB">
        <authorList>
            <consortium name="WormBaseParasite"/>
        </authorList>
    </citation>
    <scope>IDENTIFICATION</scope>
</reference>
<dbReference type="GO" id="GO:0003723">
    <property type="term" value="F:RNA binding"/>
    <property type="evidence" value="ECO:0007669"/>
    <property type="project" value="UniProtKB-UniRule"/>
</dbReference>
<feature type="domain" description="RRM" evidence="4">
    <location>
        <begin position="138"/>
        <end position="213"/>
    </location>
</feature>
<dbReference type="PANTHER" id="PTHR13976">
    <property type="entry name" value="HETEROGENEOUS NUCLEAR RIBONUCLEOPROTEIN-RELATED"/>
    <property type="match status" value="1"/>
</dbReference>
<dbReference type="Proteomes" id="UP000036681">
    <property type="component" value="Unplaced"/>
</dbReference>
<feature type="domain" description="RRM" evidence="4">
    <location>
        <begin position="302"/>
        <end position="377"/>
    </location>
</feature>
<dbReference type="InterPro" id="IPR012677">
    <property type="entry name" value="Nucleotide-bd_a/b_plait_sf"/>
</dbReference>
<dbReference type="InterPro" id="IPR000504">
    <property type="entry name" value="RRM_dom"/>
</dbReference>
<dbReference type="Gene3D" id="3.30.70.330">
    <property type="match status" value="3"/>
</dbReference>
<dbReference type="SMART" id="SM00360">
    <property type="entry name" value="RRM"/>
    <property type="match status" value="3"/>
</dbReference>
<dbReference type="PROSITE" id="PS50102">
    <property type="entry name" value="RRM"/>
    <property type="match status" value="2"/>
</dbReference>
<name>A0A0M3IFR6_ASCLU</name>
<dbReference type="Pfam" id="PF00076">
    <property type="entry name" value="RRM_1"/>
    <property type="match status" value="2"/>
</dbReference>
<keyword evidence="5" id="KW-1185">Reference proteome</keyword>
<dbReference type="AlphaFoldDB" id="A0A0M3IFR6"/>
<evidence type="ECO:0000313" key="6">
    <source>
        <dbReference type="WBParaSite" id="ALUE_0001707801-mRNA-1"/>
    </source>
</evidence>
<evidence type="ECO:0000259" key="4">
    <source>
        <dbReference type="PROSITE" id="PS50102"/>
    </source>
</evidence>
<evidence type="ECO:0000313" key="5">
    <source>
        <dbReference type="Proteomes" id="UP000036681"/>
    </source>
</evidence>
<dbReference type="CDD" id="cd12254">
    <property type="entry name" value="RRM_hnRNPH_ESRPs_RBM12_like"/>
    <property type="match status" value="3"/>
</dbReference>
<proteinExistence type="predicted"/>
<evidence type="ECO:0000256" key="3">
    <source>
        <dbReference type="PROSITE-ProRule" id="PRU00176"/>
    </source>
</evidence>
<organism evidence="5 6">
    <name type="scientific">Ascaris lumbricoides</name>
    <name type="common">Giant roundworm</name>
    <dbReference type="NCBI Taxonomy" id="6252"/>
    <lineage>
        <taxon>Eukaryota</taxon>
        <taxon>Metazoa</taxon>
        <taxon>Ecdysozoa</taxon>
        <taxon>Nematoda</taxon>
        <taxon>Chromadorea</taxon>
        <taxon>Rhabditida</taxon>
        <taxon>Spirurina</taxon>
        <taxon>Ascaridomorpha</taxon>
        <taxon>Ascaridoidea</taxon>
        <taxon>Ascarididae</taxon>
        <taxon>Ascaris</taxon>
    </lineage>
</organism>
<dbReference type="InterPro" id="IPR050666">
    <property type="entry name" value="ESRP"/>
</dbReference>
<evidence type="ECO:0000256" key="1">
    <source>
        <dbReference type="ARBA" id="ARBA00022737"/>
    </source>
</evidence>
<dbReference type="InterPro" id="IPR035979">
    <property type="entry name" value="RBD_domain_sf"/>
</dbReference>
<sequence length="462" mass="50495">MPPKIVSFSTSIYLTDAAVAAIRFVGRVADLAPSNYVRLRGLPFSAKEDDVRNFLQGLYVRSVTFTLTATGRASGECYVELTDAAAVEEAKKFDKKEMSSRYIEVFSVSESEVSWMIRHGVIKSADSNGTSTGTSNNYVVRLRGIPFSATVADIKEFFSGLDVADVVIDKEPGGRPSGEAFVRLANKQHAEMALERNKKNMGTRYVEVFRSSGEEMENAQYTTAASRRGMFPAPRGEPIPLRGLMAAGGYRDRYGYGAGGPMRAPMGRGRPGPYDVPYDRFSRYGGGFGGYEEDVLDYDVSTKVYMRGLPYNANALDIEDFFKPLNCVEIRLGYNEDRRPSGDAYVLFSTMAEARDALSRNKKSIGTRYIELFSGANVPPPQRYVTYRRIGGTGGGAGASSYGGGRAAPLSRSTGYTSFEDDDYGYGGGYGGGQQYFNDEYEGRQSGYGRQWGGGASIKAAW</sequence>
<keyword evidence="2 3" id="KW-0694">RNA-binding</keyword>
<accession>A0A0M3IFR6</accession>
<keyword evidence="1" id="KW-0677">Repeat</keyword>
<dbReference type="SUPFAM" id="SSF54928">
    <property type="entry name" value="RNA-binding domain, RBD"/>
    <property type="match status" value="3"/>
</dbReference>
<dbReference type="WBParaSite" id="ALUE_0001707801-mRNA-1">
    <property type="protein sequence ID" value="ALUE_0001707801-mRNA-1"/>
    <property type="gene ID" value="ALUE_0001707801"/>
</dbReference>
<evidence type="ECO:0000256" key="2">
    <source>
        <dbReference type="ARBA" id="ARBA00022884"/>
    </source>
</evidence>
<protein>
    <submittedName>
        <fullName evidence="6">RRM domain-containing protein</fullName>
    </submittedName>
</protein>